<feature type="transmembrane region" description="Helical" evidence="1">
    <location>
        <begin position="263"/>
        <end position="282"/>
    </location>
</feature>
<feature type="domain" description="Acyltransferase 3" evidence="2">
    <location>
        <begin position="16"/>
        <end position="338"/>
    </location>
</feature>
<keyword evidence="3" id="KW-0012">Acyltransferase</keyword>
<feature type="transmembrane region" description="Helical" evidence="1">
    <location>
        <begin position="177"/>
        <end position="196"/>
    </location>
</feature>
<keyword evidence="1" id="KW-0812">Transmembrane</keyword>
<keyword evidence="1" id="KW-0472">Membrane</keyword>
<feature type="transmembrane region" description="Helical" evidence="1">
    <location>
        <begin position="202"/>
        <end position="222"/>
    </location>
</feature>
<dbReference type="Pfam" id="PF01757">
    <property type="entry name" value="Acyl_transf_3"/>
    <property type="match status" value="1"/>
</dbReference>
<evidence type="ECO:0000256" key="1">
    <source>
        <dbReference type="SAM" id="Phobius"/>
    </source>
</evidence>
<keyword evidence="1" id="KW-1133">Transmembrane helix</keyword>
<accession>A0AAW5CPZ2</accession>
<dbReference type="RefSeq" id="WP_021651925.1">
    <property type="nucleotide sequence ID" value="NZ_CP085976.1"/>
</dbReference>
<organism evidence="3 4">
    <name type="scientific">Blautia massiliensis</name>
    <name type="common">ex Durand et al. 2017</name>
    <dbReference type="NCBI Taxonomy" id="1737424"/>
    <lineage>
        <taxon>Bacteria</taxon>
        <taxon>Bacillati</taxon>
        <taxon>Bacillota</taxon>
        <taxon>Clostridia</taxon>
        <taxon>Lachnospirales</taxon>
        <taxon>Lachnospiraceae</taxon>
        <taxon>Blautia</taxon>
    </lineage>
</organism>
<evidence type="ECO:0000313" key="4">
    <source>
        <dbReference type="Proteomes" id="UP001200089"/>
    </source>
</evidence>
<feature type="transmembrane region" description="Helical" evidence="1">
    <location>
        <begin position="96"/>
        <end position="114"/>
    </location>
</feature>
<dbReference type="InterPro" id="IPR002656">
    <property type="entry name" value="Acyl_transf_3_dom"/>
</dbReference>
<evidence type="ECO:0000259" key="2">
    <source>
        <dbReference type="Pfam" id="PF01757"/>
    </source>
</evidence>
<dbReference type="AlphaFoldDB" id="A0AAW5CPZ2"/>
<dbReference type="Proteomes" id="UP001200089">
    <property type="component" value="Unassembled WGS sequence"/>
</dbReference>
<sequence>MEGKQAIKFDKYNSQAMKGIAIVIMLFHHMYLSQDRFEGLNVVFTPFSADRIMYLCRTFKICVPIYAFISGYGLYLSYRKNNSTPGKWTAKRLIKTMGGFWIIWGLSVVSSQLYNGYAVARYFGNGNIAKGVSAMVLDFFGLAKLFGTSTLNGTWWYMSAAIIFIICVPLFMIKEEYLVFILVAVAAFPRIISLEVMGITGIYAFLPVFLMGMCVAKYDLFNRWFKIWNAGMKHVFKFLLELLAVFILYKAYRTLPLTVYSEIHWGVYPIVFMAFCCEFINVIPGVRQILLFLGKHSMNIFLIHTFIRKSSFVYVSGYFLTNTLTLLLASLAVSIALEWLKKVTGYNRLIQNICMKIG</sequence>
<comment type="caution">
    <text evidence="3">The sequence shown here is derived from an EMBL/GenBank/DDBJ whole genome shotgun (WGS) entry which is preliminary data.</text>
</comment>
<dbReference type="GO" id="GO:0016747">
    <property type="term" value="F:acyltransferase activity, transferring groups other than amino-acyl groups"/>
    <property type="evidence" value="ECO:0007669"/>
    <property type="project" value="InterPro"/>
</dbReference>
<dbReference type="EMBL" id="JAKNDE010000012">
    <property type="protein sequence ID" value="MCG5034124.1"/>
    <property type="molecule type" value="Genomic_DNA"/>
</dbReference>
<feature type="transmembrane region" description="Helical" evidence="1">
    <location>
        <begin position="12"/>
        <end position="32"/>
    </location>
</feature>
<keyword evidence="3" id="KW-0808">Transferase</keyword>
<feature type="transmembrane region" description="Helical" evidence="1">
    <location>
        <begin position="52"/>
        <end position="75"/>
    </location>
</feature>
<feature type="transmembrane region" description="Helical" evidence="1">
    <location>
        <begin position="234"/>
        <end position="251"/>
    </location>
</feature>
<gene>
    <name evidence="3" type="ORF">L0P48_11015</name>
</gene>
<reference evidence="3" key="1">
    <citation type="submission" date="2022-01" db="EMBL/GenBank/DDBJ databases">
        <title>Collection of gut derived symbiotic bacterial strains cultured from healthy donors.</title>
        <authorList>
            <person name="Lin H."/>
            <person name="Kohout C."/>
            <person name="Waligurski E."/>
            <person name="Pamer E.G."/>
        </authorList>
    </citation>
    <scope>NUCLEOTIDE SEQUENCE</scope>
    <source>
        <strain evidence="3">DFI.1.11</strain>
    </source>
</reference>
<proteinExistence type="predicted"/>
<name>A0AAW5CPZ2_9FIRM</name>
<feature type="transmembrane region" description="Helical" evidence="1">
    <location>
        <begin position="154"/>
        <end position="172"/>
    </location>
</feature>
<protein>
    <submittedName>
        <fullName evidence="3">Acyltransferase</fullName>
    </submittedName>
</protein>
<feature type="transmembrane region" description="Helical" evidence="1">
    <location>
        <begin position="319"/>
        <end position="340"/>
    </location>
</feature>
<evidence type="ECO:0000313" key="3">
    <source>
        <dbReference type="EMBL" id="MCG5034124.1"/>
    </source>
</evidence>